<protein>
    <recommendedName>
        <fullName evidence="10">Cytosine-specific methyltransferase</fullName>
        <ecNumber evidence="10">2.1.1.37</ecNumber>
    </recommendedName>
</protein>
<dbReference type="PROSITE" id="PS51038">
    <property type="entry name" value="BAH"/>
    <property type="match status" value="1"/>
</dbReference>
<dbReference type="SUPFAM" id="SSF53335">
    <property type="entry name" value="S-adenosyl-L-methionine-dependent methyltransferases"/>
    <property type="match status" value="1"/>
</dbReference>
<evidence type="ECO:0000256" key="11">
    <source>
        <dbReference type="SAM" id="MobiDB-lite"/>
    </source>
</evidence>
<keyword evidence="2 8" id="KW-0489">Methyltransferase</keyword>
<feature type="active site" evidence="8">
    <location>
        <position position="592"/>
    </location>
</feature>
<feature type="compositionally biased region" description="Acidic residues" evidence="11">
    <location>
        <begin position="490"/>
        <end position="513"/>
    </location>
</feature>
<dbReference type="GO" id="GO:0032259">
    <property type="term" value="P:methylation"/>
    <property type="evidence" value="ECO:0007669"/>
    <property type="project" value="UniProtKB-KW"/>
</dbReference>
<evidence type="ECO:0000313" key="15">
    <source>
        <dbReference type="Proteomes" id="UP001154282"/>
    </source>
</evidence>
<evidence type="ECO:0000256" key="7">
    <source>
        <dbReference type="ARBA" id="ARBA00047422"/>
    </source>
</evidence>
<evidence type="ECO:0000256" key="6">
    <source>
        <dbReference type="ARBA" id="ARBA00023242"/>
    </source>
</evidence>
<organism evidence="14 15">
    <name type="scientific">Linum tenue</name>
    <dbReference type="NCBI Taxonomy" id="586396"/>
    <lineage>
        <taxon>Eukaryota</taxon>
        <taxon>Viridiplantae</taxon>
        <taxon>Streptophyta</taxon>
        <taxon>Embryophyta</taxon>
        <taxon>Tracheophyta</taxon>
        <taxon>Spermatophyta</taxon>
        <taxon>Magnoliopsida</taxon>
        <taxon>eudicotyledons</taxon>
        <taxon>Gunneridae</taxon>
        <taxon>Pentapetalae</taxon>
        <taxon>rosids</taxon>
        <taxon>fabids</taxon>
        <taxon>Malpighiales</taxon>
        <taxon>Linaceae</taxon>
        <taxon>Linum</taxon>
    </lineage>
</organism>
<feature type="compositionally biased region" description="Basic and acidic residues" evidence="11">
    <location>
        <begin position="207"/>
        <end position="226"/>
    </location>
</feature>
<evidence type="ECO:0000256" key="2">
    <source>
        <dbReference type="ARBA" id="ARBA00022603"/>
    </source>
</evidence>
<comment type="caution">
    <text evidence="14">The sequence shown here is derived from an EMBL/GenBank/DDBJ whole genome shotgun (WGS) entry which is preliminary data.</text>
</comment>
<dbReference type="PRINTS" id="PR00105">
    <property type="entry name" value="C5METTRFRASE"/>
</dbReference>
<feature type="region of interest" description="Disordered" evidence="11">
    <location>
        <begin position="481"/>
        <end position="513"/>
    </location>
</feature>
<feature type="region of interest" description="Disordered" evidence="11">
    <location>
        <begin position="54"/>
        <end position="234"/>
    </location>
</feature>
<dbReference type="NCBIfam" id="TIGR00675">
    <property type="entry name" value="dcm"/>
    <property type="match status" value="1"/>
</dbReference>
<dbReference type="PANTHER" id="PTHR10629:SF50">
    <property type="entry name" value="DNA (CYTOSINE-5)-METHYLTRANSFERASE CMT3"/>
    <property type="match status" value="1"/>
</dbReference>
<evidence type="ECO:0000259" key="12">
    <source>
        <dbReference type="PROSITE" id="PS50013"/>
    </source>
</evidence>
<accession>A0AAV0PQU2</accession>
<keyword evidence="6" id="KW-0539">Nucleus</keyword>
<evidence type="ECO:0000256" key="3">
    <source>
        <dbReference type="ARBA" id="ARBA00022679"/>
    </source>
</evidence>
<proteinExistence type="inferred from homology"/>
<dbReference type="AlphaFoldDB" id="A0AAV0PQU2"/>
<dbReference type="SMART" id="SM00439">
    <property type="entry name" value="BAH"/>
    <property type="match status" value="1"/>
</dbReference>
<dbReference type="InterPro" id="IPR029063">
    <property type="entry name" value="SAM-dependent_MTases_sf"/>
</dbReference>
<keyword evidence="15" id="KW-1185">Reference proteome</keyword>
<evidence type="ECO:0000256" key="8">
    <source>
        <dbReference type="PROSITE-ProRule" id="PRU01016"/>
    </source>
</evidence>
<dbReference type="Gene3D" id="3.40.50.150">
    <property type="entry name" value="Vaccinia Virus protein VP39"/>
    <property type="match status" value="2"/>
</dbReference>
<reference evidence="14" key="1">
    <citation type="submission" date="2022-08" db="EMBL/GenBank/DDBJ databases">
        <authorList>
            <person name="Gutierrez-Valencia J."/>
        </authorList>
    </citation>
    <scope>NUCLEOTIDE SEQUENCE</scope>
</reference>
<evidence type="ECO:0000256" key="5">
    <source>
        <dbReference type="ARBA" id="ARBA00023125"/>
    </source>
</evidence>
<dbReference type="InterPro" id="IPR001525">
    <property type="entry name" value="C5_MeTfrase"/>
</dbReference>
<feature type="domain" description="BAH" evidence="13">
    <location>
        <begin position="252"/>
        <end position="370"/>
    </location>
</feature>
<dbReference type="Gene3D" id="3.90.120.10">
    <property type="entry name" value="DNA Methylase, subunit A, domain 2"/>
    <property type="match status" value="1"/>
</dbReference>
<dbReference type="InterPro" id="IPR000953">
    <property type="entry name" value="Chromo/chromo_shadow_dom"/>
</dbReference>
<evidence type="ECO:0000259" key="13">
    <source>
        <dbReference type="PROSITE" id="PS51038"/>
    </source>
</evidence>
<keyword evidence="4 8" id="KW-0949">S-adenosyl-L-methionine</keyword>
<dbReference type="PROSITE" id="PS50013">
    <property type="entry name" value="CHROMO_2"/>
    <property type="match status" value="1"/>
</dbReference>
<dbReference type="EMBL" id="CAMGYJ010000009">
    <property type="protein sequence ID" value="CAI0473444.1"/>
    <property type="molecule type" value="Genomic_DNA"/>
</dbReference>
<dbReference type="Pfam" id="PF00145">
    <property type="entry name" value="DNA_methylase"/>
    <property type="match status" value="1"/>
</dbReference>
<dbReference type="PROSITE" id="PS51679">
    <property type="entry name" value="SAM_MT_C5"/>
    <property type="match status" value="1"/>
</dbReference>
<dbReference type="SUPFAM" id="SSF54160">
    <property type="entry name" value="Chromo domain-like"/>
    <property type="match status" value="1"/>
</dbReference>
<dbReference type="Proteomes" id="UP001154282">
    <property type="component" value="Unassembled WGS sequence"/>
</dbReference>
<dbReference type="Gene3D" id="2.30.30.490">
    <property type="match status" value="1"/>
</dbReference>
<dbReference type="InterPro" id="IPR018117">
    <property type="entry name" value="C5_DNA_meth_AS"/>
</dbReference>
<dbReference type="GO" id="GO:0005634">
    <property type="term" value="C:nucleus"/>
    <property type="evidence" value="ECO:0007669"/>
    <property type="project" value="UniProtKB-SubCell"/>
</dbReference>
<comment type="catalytic activity">
    <reaction evidence="7 10">
        <text>a 2'-deoxycytidine in DNA + S-adenosyl-L-methionine = a 5-methyl-2'-deoxycytidine in DNA + S-adenosyl-L-homocysteine + H(+)</text>
        <dbReference type="Rhea" id="RHEA:13681"/>
        <dbReference type="Rhea" id="RHEA-COMP:11369"/>
        <dbReference type="Rhea" id="RHEA-COMP:11370"/>
        <dbReference type="ChEBI" id="CHEBI:15378"/>
        <dbReference type="ChEBI" id="CHEBI:57856"/>
        <dbReference type="ChEBI" id="CHEBI:59789"/>
        <dbReference type="ChEBI" id="CHEBI:85452"/>
        <dbReference type="ChEBI" id="CHEBI:85454"/>
        <dbReference type="EC" id="2.1.1.37"/>
    </reaction>
</comment>
<dbReference type="InterPro" id="IPR050390">
    <property type="entry name" value="C5-Methyltransferase"/>
</dbReference>
<evidence type="ECO:0000256" key="1">
    <source>
        <dbReference type="ARBA" id="ARBA00004123"/>
    </source>
</evidence>
<dbReference type="PANTHER" id="PTHR10629">
    <property type="entry name" value="CYTOSINE-SPECIFIC METHYLTRANSFERASE"/>
    <property type="match status" value="1"/>
</dbReference>
<dbReference type="InterPro" id="IPR023780">
    <property type="entry name" value="Chromo_domain"/>
</dbReference>
<feature type="compositionally biased region" description="Basic and acidic residues" evidence="11">
    <location>
        <begin position="93"/>
        <end position="110"/>
    </location>
</feature>
<dbReference type="InterPro" id="IPR016197">
    <property type="entry name" value="Chromo-like_dom_sf"/>
</dbReference>
<feature type="compositionally biased region" description="Polar residues" evidence="11">
    <location>
        <begin position="55"/>
        <end position="73"/>
    </location>
</feature>
<feature type="non-terminal residue" evidence="14">
    <location>
        <position position="1"/>
    </location>
</feature>
<dbReference type="InterPro" id="IPR001025">
    <property type="entry name" value="BAH_dom"/>
</dbReference>
<comment type="similarity">
    <text evidence="8 9">Belongs to the class I-like SAM-binding methyltransferase superfamily. C5-methyltransferase family.</text>
</comment>
<dbReference type="GO" id="GO:0003886">
    <property type="term" value="F:DNA (cytosine-5-)-methyltransferase activity"/>
    <property type="evidence" value="ECO:0007669"/>
    <property type="project" value="UniProtKB-EC"/>
</dbReference>
<dbReference type="InterPro" id="IPR043151">
    <property type="entry name" value="BAH_sf"/>
</dbReference>
<dbReference type="FunFam" id="3.90.120.10:FF:000003">
    <property type="entry name" value="DNA (cytosine-5)-methyltransferase 1"/>
    <property type="match status" value="1"/>
</dbReference>
<dbReference type="Pfam" id="PF00385">
    <property type="entry name" value="Chromo"/>
    <property type="match status" value="1"/>
</dbReference>
<name>A0AAV0PQU2_9ROSI</name>
<evidence type="ECO:0000256" key="9">
    <source>
        <dbReference type="RuleBase" id="RU000416"/>
    </source>
</evidence>
<dbReference type="SMART" id="SM00298">
    <property type="entry name" value="CHROMO"/>
    <property type="match status" value="1"/>
</dbReference>
<evidence type="ECO:0000313" key="14">
    <source>
        <dbReference type="EMBL" id="CAI0473444.1"/>
    </source>
</evidence>
<comment type="subcellular location">
    <subcellularLocation>
        <location evidence="1">Nucleus</location>
    </subcellularLocation>
</comment>
<evidence type="ECO:0000256" key="10">
    <source>
        <dbReference type="RuleBase" id="RU000417"/>
    </source>
</evidence>
<keyword evidence="5" id="KW-0238">DNA-binding</keyword>
<gene>
    <name evidence="14" type="ORF">LITE_LOCUS39642</name>
</gene>
<sequence>PNSQTKPQQIPKKSPLLFFSHSRSLLFHIPLIHLLSVSLPLTLLSSLPAAVDAVSSGSTAPHSSTMARSTPATQRKRKSVTPSEPQPSARKSSRTEAKKRAVAADDERQAPPEAEIEVIPSSEEATNSSSTTTSKKNGTAATKRASSRKKPAEEPTVDAPVEVSDTEDSAEMGSLKQIRPVKSPAKKGKRNSDDEDSDARFLGSPVADKDARERWPHRYAKKDAKQNKGSSEDDDELIEALRHYTRALVDGIQYELNDNAHVKAADGEDSYICKIVEMFEGVDGNPYFTAQWYYRAKDTIIEDAYQIDKTRVFFSEVKDDNPLDCLLKKLNIVMRPLEVDWEGKRSPVPDCDYHCDAQYLLPYASFVKFPSESTEASESSSTISQSCEVSQPNEKSEPFTLLDLYSGCGGMSTGLCLGSKLSGQQLVTKWAVDLNKYACESLKLNHPGTEVRNESVEDFLALLLEWEKLCIRFSLISSDDPEKKQAYPFDAEEDEGEDSEGDDDDDETPDDSESFEVENILNICYGKPDDKDRGLYFKVQWKGYGPEYDTWEPLDGLGNCLKAIRDFVTNGFNRKMLPLPGSIDVICGGPPCQGISGFNRFRNKDNPLDDEKNKQLIVYMDVVKYLRPKYVLMENVVDILKFADGFLGRYAIGRLIEMNYQTRVGMLAAGAYGLPQFRNRVFLWGALPTLDLPPYPLPTHDVLVRGVFPNKFERCVVAFDEGCNFNVKKKLLLADALSDLPPVENGETRDEMPYTKEPETEFQRLIRLRTPEALDLSSPSLNSHRPYELNADDYERVCHIPKKKGANFRDLPGVRVRDDNKVEFDPAIERVLLKSKKPLVPDYAMSFVKGTSSKPFARLWWDETVPTVVTRAEPHNQAILHPEQDRVLSVRENARLQGFPDYYKLVGPIKERYIQVGNAVAVPVARALGYALGMALNHNVERAPLLTLPSDYLEKAHPTTPASSQDEA</sequence>
<dbReference type="CDD" id="cd18635">
    <property type="entry name" value="CD_CMT3_like"/>
    <property type="match status" value="1"/>
</dbReference>
<dbReference type="PROSITE" id="PS00094">
    <property type="entry name" value="C5_MTASE_1"/>
    <property type="match status" value="1"/>
</dbReference>
<dbReference type="EC" id="2.1.1.37" evidence="10"/>
<feature type="compositionally biased region" description="Low complexity" evidence="11">
    <location>
        <begin position="121"/>
        <end position="143"/>
    </location>
</feature>
<evidence type="ECO:0000256" key="4">
    <source>
        <dbReference type="ARBA" id="ARBA00022691"/>
    </source>
</evidence>
<feature type="domain" description="Chromo" evidence="12">
    <location>
        <begin position="515"/>
        <end position="567"/>
    </location>
</feature>
<keyword evidence="3 8" id="KW-0808">Transferase</keyword>
<dbReference type="GO" id="GO:0003677">
    <property type="term" value="F:DNA binding"/>
    <property type="evidence" value="ECO:0007669"/>
    <property type="project" value="UniProtKB-KW"/>
</dbReference>
<dbReference type="Pfam" id="PF01426">
    <property type="entry name" value="BAH"/>
    <property type="match status" value="1"/>
</dbReference>
<dbReference type="GO" id="GO:0044027">
    <property type="term" value="P:negative regulation of gene expression via chromosomal CpG island methylation"/>
    <property type="evidence" value="ECO:0007669"/>
    <property type="project" value="TreeGrafter"/>
</dbReference>
<dbReference type="GO" id="GO:0003682">
    <property type="term" value="F:chromatin binding"/>
    <property type="evidence" value="ECO:0007669"/>
    <property type="project" value="InterPro"/>
</dbReference>